<evidence type="ECO:0000313" key="2">
    <source>
        <dbReference type="EMBL" id="TVY20828.1"/>
    </source>
</evidence>
<keyword evidence="1" id="KW-0732">Signal</keyword>
<dbReference type="GO" id="GO:0055085">
    <property type="term" value="P:transmembrane transport"/>
    <property type="evidence" value="ECO:0007669"/>
    <property type="project" value="InterPro"/>
</dbReference>
<dbReference type="InterPro" id="IPR009486">
    <property type="entry name" value="Pur_nuclsid_perm"/>
</dbReference>
<name>A0A8T9BLF5_9HELO</name>
<accession>A0A8T9BLF5</accession>
<organism evidence="2 3">
    <name type="scientific">Lachnellula arida</name>
    <dbReference type="NCBI Taxonomy" id="1316785"/>
    <lineage>
        <taxon>Eukaryota</taxon>
        <taxon>Fungi</taxon>
        <taxon>Dikarya</taxon>
        <taxon>Ascomycota</taxon>
        <taxon>Pezizomycotina</taxon>
        <taxon>Leotiomycetes</taxon>
        <taxon>Helotiales</taxon>
        <taxon>Lachnaceae</taxon>
        <taxon>Lachnellula</taxon>
    </lineage>
</organism>
<sequence>MSLSVAITLLCFCSMALAFPDTPGSVQTREEQANSSRPISPKVFVISMFTDEGEAWYGIPEFNVLANNITVPGISPLFPQVHCTSNNDVCQVTTGEAGVNPKVSTIGAVTFARYAIQVALQYEIDAREMPQGWNTGYFPQGSSSPTDYPSELYGTEVFEVNEQLQQIAISFARTATLNDTADARSYRALYASTQSFAAGAQPPTIVACDTATSDVYFTGGLLGDAFENTTFLFTNGSGIYCTTQQEDNATLEALLRAATTGLVDFSRIIIMRTASDFDRPYANQTILNNLLDESQGFEPSIANIYLAGVKVIEGILHGWGNRFEAGIKATNYVGDIFGTLGGEPDFGPGSIFVDSKAKAQKRGLRHKKGLRRRR</sequence>
<feature type="chain" id="PRO_5035791457" evidence="1">
    <location>
        <begin position="19"/>
        <end position="374"/>
    </location>
</feature>
<dbReference type="PANTHER" id="PTHR38643:SF1">
    <property type="entry name" value="PURINE NUCLEOSIDE PERMEASE C285.05-RELATED"/>
    <property type="match status" value="1"/>
</dbReference>
<dbReference type="GO" id="GO:0005783">
    <property type="term" value="C:endoplasmic reticulum"/>
    <property type="evidence" value="ECO:0007669"/>
    <property type="project" value="TreeGrafter"/>
</dbReference>
<evidence type="ECO:0000256" key="1">
    <source>
        <dbReference type="SAM" id="SignalP"/>
    </source>
</evidence>
<evidence type="ECO:0000313" key="3">
    <source>
        <dbReference type="Proteomes" id="UP000469559"/>
    </source>
</evidence>
<dbReference type="Proteomes" id="UP000469559">
    <property type="component" value="Unassembled WGS sequence"/>
</dbReference>
<feature type="signal peptide" evidence="1">
    <location>
        <begin position="1"/>
        <end position="18"/>
    </location>
</feature>
<gene>
    <name evidence="2" type="primary">NUP_0</name>
    <name evidence="2" type="ORF">LARI1_G000903</name>
</gene>
<proteinExistence type="predicted"/>
<dbReference type="Pfam" id="PF06516">
    <property type="entry name" value="NUP"/>
    <property type="match status" value="1"/>
</dbReference>
<dbReference type="OrthoDB" id="2331083at2759"/>
<dbReference type="AlphaFoldDB" id="A0A8T9BLF5"/>
<reference evidence="2 3" key="1">
    <citation type="submission" date="2018-05" db="EMBL/GenBank/DDBJ databases">
        <title>Whole genome sequencing for identification of molecular markers to develop diagnostic detection tools for the regulated plant pathogen Lachnellula willkommii.</title>
        <authorList>
            <person name="Giroux E."/>
            <person name="Bilodeau G."/>
        </authorList>
    </citation>
    <scope>NUCLEOTIDE SEQUENCE [LARGE SCALE GENOMIC DNA]</scope>
    <source>
        <strain evidence="2 3">CBS 203.66</strain>
    </source>
</reference>
<protein>
    <submittedName>
        <fullName evidence="2">Purine nucleoside permease</fullName>
    </submittedName>
</protein>
<keyword evidence="3" id="KW-1185">Reference proteome</keyword>
<comment type="caution">
    <text evidence="2">The sequence shown here is derived from an EMBL/GenBank/DDBJ whole genome shotgun (WGS) entry which is preliminary data.</text>
</comment>
<dbReference type="EMBL" id="QGMF01000038">
    <property type="protein sequence ID" value="TVY20828.1"/>
    <property type="molecule type" value="Genomic_DNA"/>
</dbReference>
<dbReference type="PANTHER" id="PTHR38643">
    <property type="entry name" value="PURINE NUCLEOSIDE PERMEASE C285.05-RELATED"/>
    <property type="match status" value="1"/>
</dbReference>